<dbReference type="RefSeq" id="WP_057445885.1">
    <property type="nucleotide sequence ID" value="NZ_JBPDUT010000002.1"/>
</dbReference>
<sequence>MSEIEALGESNYQLLAIGRNLNQIARKLNEGDPYPIQKELIKGLSAIIDRHTHVVSSAIRASLEHWDLE</sequence>
<dbReference type="EMBL" id="RBPX01000075">
    <property type="protein sequence ID" value="RMO70113.1"/>
    <property type="molecule type" value="Genomic_DNA"/>
</dbReference>
<accession>A0A0Q0IBZ1</accession>
<reference evidence="2 3" key="1">
    <citation type="submission" date="2018-08" db="EMBL/GenBank/DDBJ databases">
        <title>Recombination of ecologically and evolutionarily significant loci maintains genetic cohesion in the Pseudomonas syringae species complex.</title>
        <authorList>
            <person name="Dillon M."/>
            <person name="Thakur S."/>
            <person name="Almeida R.N.D."/>
            <person name="Weir B.S."/>
            <person name="Guttman D.S."/>
        </authorList>
    </citation>
    <scope>NUCLEOTIDE SEQUENCE [LARGE SCALE GENOMIC DNA]</scope>
    <source>
        <strain evidence="2 3">ICMP 4388</strain>
    </source>
</reference>
<evidence type="ECO:0000313" key="3">
    <source>
        <dbReference type="Proteomes" id="UP000274541"/>
    </source>
</evidence>
<comment type="caution">
    <text evidence="2">The sequence shown here is derived from an EMBL/GenBank/DDBJ whole genome shotgun (WGS) entry which is preliminary data.</text>
</comment>
<dbReference type="AlphaFoldDB" id="A0A0Q0IBZ1"/>
<organism evidence="2 3">
    <name type="scientific">Pseudomonas syringae pv. aptata</name>
    <dbReference type="NCBI Taxonomy" id="83167"/>
    <lineage>
        <taxon>Bacteria</taxon>
        <taxon>Pseudomonadati</taxon>
        <taxon>Pseudomonadota</taxon>
        <taxon>Gammaproteobacteria</taxon>
        <taxon>Pseudomonadales</taxon>
        <taxon>Pseudomonadaceae</taxon>
        <taxon>Pseudomonas</taxon>
        <taxon>Pseudomonas syringae</taxon>
    </lineage>
</organism>
<dbReference type="Proteomes" id="UP000274541">
    <property type="component" value="Unassembled WGS sequence"/>
</dbReference>
<evidence type="ECO:0000313" key="2">
    <source>
        <dbReference type="EMBL" id="RMO70113.1"/>
    </source>
</evidence>
<gene>
    <name evidence="2" type="ORF">ALQ37_200142</name>
</gene>
<dbReference type="Pfam" id="PF05713">
    <property type="entry name" value="MobC"/>
    <property type="match status" value="1"/>
</dbReference>
<dbReference type="InterPro" id="IPR008687">
    <property type="entry name" value="MobC"/>
</dbReference>
<name>A0A0Q0IBZ1_PSEAP</name>
<protein>
    <recommendedName>
        <fullName evidence="1">Bacterial mobilisation domain-containing protein</fullName>
    </recommendedName>
</protein>
<proteinExistence type="predicted"/>
<feature type="domain" description="Bacterial mobilisation" evidence="1">
    <location>
        <begin position="13"/>
        <end position="48"/>
    </location>
</feature>
<evidence type="ECO:0000259" key="1">
    <source>
        <dbReference type="Pfam" id="PF05713"/>
    </source>
</evidence>